<keyword evidence="5 9" id="KW-0479">Metal-binding</keyword>
<dbReference type="InterPro" id="IPR029068">
    <property type="entry name" value="Glyas_Bleomycin-R_OHBP_Dase"/>
</dbReference>
<comment type="cofactor">
    <cofactor evidence="9">
        <name>Zn(2+)</name>
        <dbReference type="ChEBI" id="CHEBI:29105"/>
    </cofactor>
    <text evidence="9">Binds 1 zinc ion per subunit. In the homodimer, two zinc ions are bound between subunits.</text>
</comment>
<accession>A0A423PL47</accession>
<comment type="catalytic activity">
    <reaction evidence="10">
        <text>(R)-S-lactoylglutathione = methylglyoxal + glutathione</text>
        <dbReference type="Rhea" id="RHEA:19069"/>
        <dbReference type="ChEBI" id="CHEBI:17158"/>
        <dbReference type="ChEBI" id="CHEBI:57474"/>
        <dbReference type="ChEBI" id="CHEBI:57925"/>
        <dbReference type="EC" id="4.4.1.5"/>
    </reaction>
</comment>
<keyword evidence="4 10" id="KW-0533">Nickel</keyword>
<comment type="function">
    <text evidence="10">Catalyzes the conversion of hemimercaptal, formed from methylglyoxal and glutathione, to S-lactoylglutathione.</text>
</comment>
<evidence type="ECO:0000256" key="3">
    <source>
        <dbReference type="ARBA" id="ARBA00012081"/>
    </source>
</evidence>
<dbReference type="PANTHER" id="PTHR10374">
    <property type="entry name" value="LACTOYLGLUTATHIONE LYASE GLYOXALASE I"/>
    <property type="match status" value="1"/>
</dbReference>
<dbReference type="InterPro" id="IPR018146">
    <property type="entry name" value="Glyoxalase_1_CS"/>
</dbReference>
<evidence type="ECO:0000256" key="6">
    <source>
        <dbReference type="ARBA" id="ARBA00022833"/>
    </source>
</evidence>
<evidence type="ECO:0000259" key="11">
    <source>
        <dbReference type="PROSITE" id="PS51819"/>
    </source>
</evidence>
<evidence type="ECO:0000256" key="4">
    <source>
        <dbReference type="ARBA" id="ARBA00022596"/>
    </source>
</evidence>
<dbReference type="Proteomes" id="UP000283993">
    <property type="component" value="Unassembled WGS sequence"/>
</dbReference>
<dbReference type="Gene3D" id="3.10.180.10">
    <property type="entry name" value="2,3-Dihydroxybiphenyl 1,2-Dioxygenase, domain 1"/>
    <property type="match status" value="1"/>
</dbReference>
<evidence type="ECO:0000256" key="2">
    <source>
        <dbReference type="ARBA" id="ARBA00010363"/>
    </source>
</evidence>
<evidence type="ECO:0000313" key="12">
    <source>
        <dbReference type="EMBL" id="ROO26303.1"/>
    </source>
</evidence>
<feature type="binding site" evidence="9">
    <location>
        <position position="165"/>
    </location>
    <ligand>
        <name>Zn(2+)</name>
        <dbReference type="ChEBI" id="CHEBI:29105"/>
        <note>ligand shared between dimeric partners</note>
    </ligand>
</feature>
<evidence type="ECO:0000256" key="9">
    <source>
        <dbReference type="PIRSR" id="PIRSR604361-3"/>
    </source>
</evidence>
<dbReference type="PROSITE" id="PS00934">
    <property type="entry name" value="GLYOXALASE_I_1"/>
    <property type="match status" value="1"/>
</dbReference>
<feature type="binding site" evidence="9">
    <location>
        <position position="92"/>
    </location>
    <ligand>
        <name>Zn(2+)</name>
        <dbReference type="ChEBI" id="CHEBI:29105"/>
        <note>ligand shared between dimeric partners</note>
    </ligand>
</feature>
<dbReference type="SUPFAM" id="SSF54593">
    <property type="entry name" value="Glyoxalase/Bleomycin resistance protein/Dihydroxybiphenyl dioxygenase"/>
    <property type="match status" value="1"/>
</dbReference>
<evidence type="ECO:0000256" key="10">
    <source>
        <dbReference type="RuleBase" id="RU361179"/>
    </source>
</evidence>
<sequence length="171" mass="19374">MAFNTENAPGVEPEAPDATRGFIFNHTMVRIVDPEASLAFYTRVFGMRLLRKVDMPEGEFTLYFLACTGNDDVPEDKDARAQYVNGREGVLELTHNWGTEDDPDAGYHNGNDEPQGYGHICFTVPDLEAACRWMDENGVVFQKRPEDGRMNHIAFVRDPDGYWIELVARRG</sequence>
<dbReference type="InterPro" id="IPR004361">
    <property type="entry name" value="Glyoxalase_1"/>
</dbReference>
<evidence type="ECO:0000256" key="7">
    <source>
        <dbReference type="ARBA" id="ARBA00023239"/>
    </source>
</evidence>
<dbReference type="GO" id="GO:0046872">
    <property type="term" value="F:metal ion binding"/>
    <property type="evidence" value="ECO:0007669"/>
    <property type="project" value="UniProtKB-UniRule"/>
</dbReference>
<evidence type="ECO:0000256" key="1">
    <source>
        <dbReference type="ARBA" id="ARBA00005008"/>
    </source>
</evidence>
<dbReference type="PANTHER" id="PTHR10374:SF30">
    <property type="entry name" value="LACTOYLGLUTATHIONE LYASE"/>
    <property type="match status" value="1"/>
</dbReference>
<dbReference type="InterPro" id="IPR037523">
    <property type="entry name" value="VOC_core"/>
</dbReference>
<dbReference type="EMBL" id="AYKH01000023">
    <property type="protein sequence ID" value="ROO26303.1"/>
    <property type="molecule type" value="Genomic_DNA"/>
</dbReference>
<dbReference type="NCBIfam" id="TIGR00068">
    <property type="entry name" value="glyox_I"/>
    <property type="match status" value="1"/>
</dbReference>
<keyword evidence="7 10" id="KW-0456">Lyase</keyword>
<dbReference type="UniPathway" id="UPA00619">
    <property type="reaction ID" value="UER00675"/>
</dbReference>
<keyword evidence="13" id="KW-1185">Reference proteome</keyword>
<feature type="domain" description="VOC" evidence="11">
    <location>
        <begin position="23"/>
        <end position="169"/>
    </location>
</feature>
<evidence type="ECO:0000313" key="13">
    <source>
        <dbReference type="Proteomes" id="UP000283993"/>
    </source>
</evidence>
<name>A0A423PL47_9GAMM</name>
<dbReference type="Pfam" id="PF00903">
    <property type="entry name" value="Glyoxalase"/>
    <property type="match status" value="1"/>
</dbReference>
<dbReference type="EC" id="4.4.1.5" evidence="3 10"/>
<proteinExistence type="inferred from homology"/>
<gene>
    <name evidence="12" type="ORF">SAOR_11490</name>
</gene>
<comment type="cofactor">
    <cofactor evidence="10">
        <name>Ni(2+)</name>
        <dbReference type="ChEBI" id="CHEBI:49786"/>
    </cofactor>
    <text evidence="10">Binds 1 nickel ion per subunit.</text>
</comment>
<comment type="caution">
    <text evidence="12">The sequence shown here is derived from an EMBL/GenBank/DDBJ whole genome shotgun (WGS) entry which is preliminary data.</text>
</comment>
<keyword evidence="6 9" id="KW-0862">Zinc</keyword>
<dbReference type="PROSITE" id="PS51819">
    <property type="entry name" value="VOC"/>
    <property type="match status" value="1"/>
</dbReference>
<dbReference type="CDD" id="cd07233">
    <property type="entry name" value="GlxI_Zn"/>
    <property type="match status" value="1"/>
</dbReference>
<protein>
    <recommendedName>
        <fullName evidence="3 10">Lactoylglutathione lyase</fullName>
        <ecNumber evidence="3 10">4.4.1.5</ecNumber>
    </recommendedName>
    <alternativeName>
        <fullName evidence="10">Glyoxalase I</fullName>
    </alternativeName>
</protein>
<organism evidence="12 13">
    <name type="scientific">Salinisphaera orenii MK-B5</name>
    <dbReference type="NCBI Taxonomy" id="856730"/>
    <lineage>
        <taxon>Bacteria</taxon>
        <taxon>Pseudomonadati</taxon>
        <taxon>Pseudomonadota</taxon>
        <taxon>Gammaproteobacteria</taxon>
        <taxon>Salinisphaerales</taxon>
        <taxon>Salinisphaeraceae</taxon>
        <taxon>Salinisphaera</taxon>
    </lineage>
</organism>
<evidence type="ECO:0000256" key="5">
    <source>
        <dbReference type="ARBA" id="ARBA00022723"/>
    </source>
</evidence>
<dbReference type="GO" id="GO:0004462">
    <property type="term" value="F:lactoylglutathione lyase activity"/>
    <property type="evidence" value="ECO:0007669"/>
    <property type="project" value="UniProtKB-UniRule"/>
</dbReference>
<dbReference type="PROSITE" id="PS00935">
    <property type="entry name" value="GLYOXALASE_I_2"/>
    <property type="match status" value="1"/>
</dbReference>
<feature type="active site" description="Proton donor/acceptor" evidence="8">
    <location>
        <position position="165"/>
    </location>
</feature>
<comment type="similarity">
    <text evidence="2 10">Belongs to the glyoxalase I family.</text>
</comment>
<reference evidence="12 13" key="1">
    <citation type="submission" date="2013-10" db="EMBL/GenBank/DDBJ databases">
        <title>Salinisphaera orenii MK-B5 Genome Sequencing.</title>
        <authorList>
            <person name="Lai Q."/>
            <person name="Li C."/>
            <person name="Shao Z."/>
        </authorList>
    </citation>
    <scope>NUCLEOTIDE SEQUENCE [LARGE SCALE GENOMIC DNA]</scope>
    <source>
        <strain evidence="12 13">MK-B5</strain>
    </source>
</reference>
<evidence type="ECO:0000256" key="8">
    <source>
        <dbReference type="PIRSR" id="PIRSR604361-1"/>
    </source>
</evidence>
<feature type="binding site" evidence="9">
    <location>
        <position position="119"/>
    </location>
    <ligand>
        <name>Zn(2+)</name>
        <dbReference type="ChEBI" id="CHEBI:29105"/>
        <note>ligand shared between dimeric partners</note>
    </ligand>
</feature>
<dbReference type="AlphaFoldDB" id="A0A423PL47"/>
<dbReference type="RefSeq" id="WP_123631550.1">
    <property type="nucleotide sequence ID" value="NZ_AYKH01000023.1"/>
</dbReference>
<dbReference type="InterPro" id="IPR004360">
    <property type="entry name" value="Glyas_Fos-R_dOase_dom"/>
</dbReference>
<comment type="pathway">
    <text evidence="1 10">Secondary metabolite metabolism; methylglyoxal degradation; (R)-lactate from methylglyoxal: step 1/2.</text>
</comment>